<gene>
    <name evidence="1" type="ORF">TRIADDRAFT_62911</name>
</gene>
<dbReference type="eggNOG" id="ENOG502QRHN">
    <property type="taxonomic scope" value="Eukaryota"/>
</dbReference>
<accession>B3SFB0</accession>
<dbReference type="Gene3D" id="2.160.20.10">
    <property type="entry name" value="Single-stranded right-handed beta-helix, Pectin lyase-like"/>
    <property type="match status" value="1"/>
</dbReference>
<evidence type="ECO:0000313" key="1">
    <source>
        <dbReference type="EMBL" id="EDV18585.1"/>
    </source>
</evidence>
<reference evidence="1 2" key="1">
    <citation type="journal article" date="2008" name="Nature">
        <title>The Trichoplax genome and the nature of placozoans.</title>
        <authorList>
            <person name="Srivastava M."/>
            <person name="Begovic E."/>
            <person name="Chapman J."/>
            <person name="Putnam N.H."/>
            <person name="Hellsten U."/>
            <person name="Kawashima T."/>
            <person name="Kuo A."/>
            <person name="Mitros T."/>
            <person name="Salamov A."/>
            <person name="Carpenter M.L."/>
            <person name="Signorovitch A.Y."/>
            <person name="Moreno M.A."/>
            <person name="Kamm K."/>
            <person name="Grimwood J."/>
            <person name="Schmutz J."/>
            <person name="Shapiro H."/>
            <person name="Grigoriev I.V."/>
            <person name="Buss L.W."/>
            <person name="Schierwater B."/>
            <person name="Dellaporta S.L."/>
            <person name="Rokhsar D.S."/>
        </authorList>
    </citation>
    <scope>NUCLEOTIDE SEQUENCE [LARGE SCALE GENOMIC DNA]</scope>
    <source>
        <strain evidence="1 2">Grell-BS-1999</strain>
    </source>
</reference>
<sequence>MVFDAPKASSFDTNQDAVLLNIGEKNQGVSTNPTILQDIYCRIAHLYKDQEDASAYSCIKINADHTVGENLWLWRADHDAKFWNVLADTAKAPYGLIIYGNNVKMYGLFVEHFQNYQTVWFGKNGQVNFYQSEMPYYLPANGLAKCSLPDSATIDEIPGCASIYITDSASGFIGNGLGIYSFFPNSNVRGKNAGEKAFDQGTIKAKTAIVVDAENVTLNHGLTHFLNGDLNSGIEGVIKNKDSLYPENSNINGNEQVMLLMNLKQIMKSMMNYKDVC</sequence>
<name>B3SFB0_TRIAD</name>
<dbReference type="HOGENOM" id="CLU_1005860_0_0_1"/>
<dbReference type="GeneID" id="6760143"/>
<dbReference type="InterPro" id="IPR012334">
    <property type="entry name" value="Pectin_lyas_fold"/>
</dbReference>
<dbReference type="InParanoid" id="B3SFB0"/>
<dbReference type="KEGG" id="tad:TRIADDRAFT_62911"/>
<proteinExistence type="predicted"/>
<evidence type="ECO:0000313" key="2">
    <source>
        <dbReference type="Proteomes" id="UP000009022"/>
    </source>
</evidence>
<dbReference type="EMBL" id="DS986093">
    <property type="protein sequence ID" value="EDV18585.1"/>
    <property type="molecule type" value="Genomic_DNA"/>
</dbReference>
<dbReference type="Proteomes" id="UP000009022">
    <property type="component" value="Unassembled WGS sequence"/>
</dbReference>
<dbReference type="AlphaFoldDB" id="B3SFB0"/>
<protein>
    <submittedName>
        <fullName evidence="1">Uncharacterized protein</fullName>
    </submittedName>
</protein>
<dbReference type="CTD" id="6760143"/>
<dbReference type="RefSeq" id="XP_002118929.1">
    <property type="nucleotide sequence ID" value="XM_002118893.1"/>
</dbReference>
<keyword evidence="2" id="KW-1185">Reference proteome</keyword>
<organism evidence="1 2">
    <name type="scientific">Trichoplax adhaerens</name>
    <name type="common">Trichoplax reptans</name>
    <dbReference type="NCBI Taxonomy" id="10228"/>
    <lineage>
        <taxon>Eukaryota</taxon>
        <taxon>Metazoa</taxon>
        <taxon>Placozoa</taxon>
        <taxon>Uniplacotomia</taxon>
        <taxon>Trichoplacea</taxon>
        <taxon>Trichoplacidae</taxon>
        <taxon>Trichoplax</taxon>
    </lineage>
</organism>
<dbReference type="OrthoDB" id="5959761at2759"/>